<evidence type="ECO:0000313" key="1">
    <source>
        <dbReference type="EMBL" id="GBL88570.1"/>
    </source>
</evidence>
<reference evidence="1 2" key="1">
    <citation type="journal article" date="2019" name="Sci. Rep.">
        <title>Orb-weaving spider Araneus ventricosus genome elucidates the spidroin gene catalogue.</title>
        <authorList>
            <person name="Kono N."/>
            <person name="Nakamura H."/>
            <person name="Ohtoshi R."/>
            <person name="Moran D.A.P."/>
            <person name="Shinohara A."/>
            <person name="Yoshida Y."/>
            <person name="Fujiwara M."/>
            <person name="Mori M."/>
            <person name="Tomita M."/>
            <person name="Arakawa K."/>
        </authorList>
    </citation>
    <scope>NUCLEOTIDE SEQUENCE [LARGE SCALE GENOMIC DNA]</scope>
</reference>
<evidence type="ECO:0000313" key="2">
    <source>
        <dbReference type="Proteomes" id="UP000499080"/>
    </source>
</evidence>
<sequence length="102" mass="11821">MQKFLAHQSDRKLKRNESLVNYIYAKDALLEKAPFTIPQSNNISMIIGDITEEKRQIALVTQNYSTVEELIDRATAIDAIRNMQHEKKSLYSYVSRSLPTFQ</sequence>
<organism evidence="1 2">
    <name type="scientific">Araneus ventricosus</name>
    <name type="common">Orbweaver spider</name>
    <name type="synonym">Epeira ventricosa</name>
    <dbReference type="NCBI Taxonomy" id="182803"/>
    <lineage>
        <taxon>Eukaryota</taxon>
        <taxon>Metazoa</taxon>
        <taxon>Ecdysozoa</taxon>
        <taxon>Arthropoda</taxon>
        <taxon>Chelicerata</taxon>
        <taxon>Arachnida</taxon>
        <taxon>Araneae</taxon>
        <taxon>Araneomorphae</taxon>
        <taxon>Entelegynae</taxon>
        <taxon>Araneoidea</taxon>
        <taxon>Araneidae</taxon>
        <taxon>Araneus</taxon>
    </lineage>
</organism>
<dbReference type="Proteomes" id="UP000499080">
    <property type="component" value="Unassembled WGS sequence"/>
</dbReference>
<proteinExistence type="predicted"/>
<dbReference type="EMBL" id="BGPR01000061">
    <property type="protein sequence ID" value="GBL88570.1"/>
    <property type="molecule type" value="Genomic_DNA"/>
</dbReference>
<protein>
    <submittedName>
        <fullName evidence="1">Uncharacterized protein</fullName>
    </submittedName>
</protein>
<dbReference type="AlphaFoldDB" id="A0A4Y2B8P0"/>
<comment type="caution">
    <text evidence="1">The sequence shown here is derived from an EMBL/GenBank/DDBJ whole genome shotgun (WGS) entry which is preliminary data.</text>
</comment>
<dbReference type="OrthoDB" id="7288680at2759"/>
<accession>A0A4Y2B8P0</accession>
<name>A0A4Y2B8P0_ARAVE</name>
<keyword evidence="2" id="KW-1185">Reference proteome</keyword>
<gene>
    <name evidence="1" type="ORF">AVEN_195585_1</name>
</gene>